<evidence type="ECO:0000313" key="3">
    <source>
        <dbReference type="Proteomes" id="UP000002009"/>
    </source>
</evidence>
<dbReference type="KEGG" id="mis:MICPUN_64749"/>
<dbReference type="Pfam" id="PF15370">
    <property type="entry name" value="NOPCHAP1"/>
    <property type="match status" value="1"/>
</dbReference>
<dbReference type="PANTHER" id="PTHR28674">
    <property type="entry name" value="SIMILAR TO DNA SEGMENT, CHR 10, WAYNE STATE UNIVERSITY 102,-EXPRESSED"/>
    <property type="match status" value="1"/>
</dbReference>
<dbReference type="GO" id="GO:0000492">
    <property type="term" value="P:box C/D snoRNP assembly"/>
    <property type="evidence" value="ECO:0007669"/>
    <property type="project" value="InterPro"/>
</dbReference>
<dbReference type="GO" id="GO:0062064">
    <property type="term" value="F:box C/D methylation guide snoRNP complex binding"/>
    <property type="evidence" value="ECO:0007669"/>
    <property type="project" value="TreeGrafter"/>
</dbReference>
<feature type="compositionally biased region" description="Acidic residues" evidence="1">
    <location>
        <begin position="117"/>
        <end position="128"/>
    </location>
</feature>
<name>C1EIY9_MICCC</name>
<reference evidence="2 3" key="1">
    <citation type="journal article" date="2009" name="Science">
        <title>Green evolution and dynamic adaptations revealed by genomes of the marine picoeukaryotes Micromonas.</title>
        <authorList>
            <person name="Worden A.Z."/>
            <person name="Lee J.H."/>
            <person name="Mock T."/>
            <person name="Rouze P."/>
            <person name="Simmons M.P."/>
            <person name="Aerts A.L."/>
            <person name="Allen A.E."/>
            <person name="Cuvelier M.L."/>
            <person name="Derelle E."/>
            <person name="Everett M.V."/>
            <person name="Foulon E."/>
            <person name="Grimwood J."/>
            <person name="Gundlach H."/>
            <person name="Henrissat B."/>
            <person name="Napoli C."/>
            <person name="McDonald S.M."/>
            <person name="Parker M.S."/>
            <person name="Rombauts S."/>
            <person name="Salamov A."/>
            <person name="Von Dassow P."/>
            <person name="Badger J.H."/>
            <person name="Coutinho P.M."/>
            <person name="Demir E."/>
            <person name="Dubchak I."/>
            <person name="Gentemann C."/>
            <person name="Eikrem W."/>
            <person name="Gready J.E."/>
            <person name="John U."/>
            <person name="Lanier W."/>
            <person name="Lindquist E.A."/>
            <person name="Lucas S."/>
            <person name="Mayer K.F."/>
            <person name="Moreau H."/>
            <person name="Not F."/>
            <person name="Otillar R."/>
            <person name="Panaud O."/>
            <person name="Pangilinan J."/>
            <person name="Paulsen I."/>
            <person name="Piegu B."/>
            <person name="Poliakov A."/>
            <person name="Robbens S."/>
            <person name="Schmutz J."/>
            <person name="Toulza E."/>
            <person name="Wyss T."/>
            <person name="Zelensky A."/>
            <person name="Zhou K."/>
            <person name="Armbrust E.V."/>
            <person name="Bhattacharya D."/>
            <person name="Goodenough U.W."/>
            <person name="Van de Peer Y."/>
            <person name="Grigoriev I.V."/>
        </authorList>
    </citation>
    <scope>NUCLEOTIDE SEQUENCE [LARGE SCALE GENOMIC DNA]</scope>
    <source>
        <strain evidence="3">RCC299 / NOUM17</strain>
    </source>
</reference>
<feature type="compositionally biased region" description="Basic and acidic residues" evidence="1">
    <location>
        <begin position="1"/>
        <end position="20"/>
    </location>
</feature>
<dbReference type="InterPro" id="IPR027921">
    <property type="entry name" value="NOPCHAP1"/>
</dbReference>
<dbReference type="RefSeq" id="XP_002506684.1">
    <property type="nucleotide sequence ID" value="XM_002506638.1"/>
</dbReference>
<accession>C1EIY9</accession>
<dbReference type="Proteomes" id="UP000002009">
    <property type="component" value="Chromosome 16"/>
</dbReference>
<gene>
    <name evidence="2" type="ORF">MICPUN_64749</name>
</gene>
<dbReference type="InParanoid" id="C1EIY9"/>
<dbReference type="OrthoDB" id="1112980at2759"/>
<evidence type="ECO:0000256" key="1">
    <source>
        <dbReference type="SAM" id="MobiDB-lite"/>
    </source>
</evidence>
<dbReference type="PANTHER" id="PTHR28674:SF1">
    <property type="entry name" value="NOP PROTEIN CHAPERONE 1"/>
    <property type="match status" value="1"/>
</dbReference>
<dbReference type="EMBL" id="CP001334">
    <property type="protein sequence ID" value="ACO67942.1"/>
    <property type="molecule type" value="Genomic_DNA"/>
</dbReference>
<sequence>MSGDKATARSRELLAVEHNDAGASHPATLLLGGERGAPSPSPSPAKKNGGGANEHPANASARTKPDFSKLPPPPSALLAKLNAFMPEMRRANAELEEAMKTRPAGDFDIEHVSGSESDSDSDTDDALEDGTGLDPASDEYKVRAAIRGIEAQQRKDAKTRTKQRGGKQVIEMNVGLGVVDLATEQAVARARELAGDAVVGGDASSEDTRESGGRIRLPGQVDDAGRRAGIQELS</sequence>
<keyword evidence="3" id="KW-1185">Reference proteome</keyword>
<feature type="compositionally biased region" description="Basic and acidic residues" evidence="1">
    <location>
        <begin position="87"/>
        <end position="113"/>
    </location>
</feature>
<organism evidence="2 3">
    <name type="scientific">Micromonas commoda (strain RCC299 / NOUM17 / CCMP2709)</name>
    <name type="common">Picoplanktonic green alga</name>
    <dbReference type="NCBI Taxonomy" id="296587"/>
    <lineage>
        <taxon>Eukaryota</taxon>
        <taxon>Viridiplantae</taxon>
        <taxon>Chlorophyta</taxon>
        <taxon>Mamiellophyceae</taxon>
        <taxon>Mamiellales</taxon>
        <taxon>Mamiellaceae</taxon>
        <taxon>Micromonas</taxon>
    </lineage>
</organism>
<dbReference type="GeneID" id="8249772"/>
<feature type="region of interest" description="Disordered" evidence="1">
    <location>
        <begin position="196"/>
        <end position="234"/>
    </location>
</feature>
<feature type="region of interest" description="Disordered" evidence="1">
    <location>
        <begin position="1"/>
        <end position="140"/>
    </location>
</feature>
<dbReference type="STRING" id="296587.C1EIY9"/>
<dbReference type="AlphaFoldDB" id="C1EIY9"/>
<evidence type="ECO:0000313" key="2">
    <source>
        <dbReference type="EMBL" id="ACO67942.1"/>
    </source>
</evidence>
<protein>
    <submittedName>
        <fullName evidence="2">Uncharacterized protein</fullName>
    </submittedName>
</protein>
<proteinExistence type="predicted"/>